<gene>
    <name evidence="4" type="ORF">PPROV_000158900</name>
</gene>
<comment type="caution">
    <text evidence="4">The sequence shown here is derived from an EMBL/GenBank/DDBJ whole genome shotgun (WGS) entry which is preliminary data.</text>
</comment>
<comment type="similarity">
    <text evidence="1">Belongs to the CIA30 family.</text>
</comment>
<dbReference type="InterPro" id="IPR039131">
    <property type="entry name" value="NDUFAF1"/>
</dbReference>
<proteinExistence type="inferred from homology"/>
<dbReference type="PANTHER" id="PTHR13194:SF19">
    <property type="entry name" value="NAD(P)-BINDING ROSSMANN-FOLD SUPERFAMILY PROTEIN"/>
    <property type="match status" value="1"/>
</dbReference>
<feature type="signal peptide" evidence="2">
    <location>
        <begin position="1"/>
        <end position="31"/>
    </location>
</feature>
<feature type="chain" id="PRO_5033028210" description="NADH:ubiquinone oxidoreductase intermediate-associated protein 30 domain-containing protein" evidence="2">
    <location>
        <begin position="32"/>
        <end position="394"/>
    </location>
</feature>
<dbReference type="InterPro" id="IPR013857">
    <property type="entry name" value="NADH-UbQ_OxRdtase-assoc_prot30"/>
</dbReference>
<dbReference type="AlphaFoldDB" id="A0A830H702"/>
<evidence type="ECO:0000256" key="2">
    <source>
        <dbReference type="SAM" id="SignalP"/>
    </source>
</evidence>
<evidence type="ECO:0000259" key="3">
    <source>
        <dbReference type="Pfam" id="PF08547"/>
    </source>
</evidence>
<evidence type="ECO:0000313" key="4">
    <source>
        <dbReference type="EMBL" id="GHP02834.1"/>
    </source>
</evidence>
<protein>
    <recommendedName>
        <fullName evidence="3">NADH:ubiquinone oxidoreductase intermediate-associated protein 30 domain-containing protein</fullName>
    </recommendedName>
</protein>
<evidence type="ECO:0000256" key="1">
    <source>
        <dbReference type="ARBA" id="ARBA00007884"/>
    </source>
</evidence>
<accession>A0A830H702</accession>
<dbReference type="InterPro" id="IPR008979">
    <property type="entry name" value="Galactose-bd-like_sf"/>
</dbReference>
<feature type="domain" description="NADH:ubiquinone oxidoreductase intermediate-associated protein 30" evidence="3">
    <location>
        <begin position="102"/>
        <end position="241"/>
    </location>
</feature>
<dbReference type="EMBL" id="BNJQ01000004">
    <property type="protein sequence ID" value="GHP02834.1"/>
    <property type="molecule type" value="Genomic_DNA"/>
</dbReference>
<keyword evidence="2" id="KW-0732">Signal</keyword>
<dbReference type="PANTHER" id="PTHR13194">
    <property type="entry name" value="COMPLEX I INTERMEDIATE-ASSOCIATED PROTEIN 30"/>
    <property type="match status" value="1"/>
</dbReference>
<dbReference type="SUPFAM" id="SSF49785">
    <property type="entry name" value="Galactose-binding domain-like"/>
    <property type="match status" value="1"/>
</dbReference>
<dbReference type="Pfam" id="PF08547">
    <property type="entry name" value="CIA30"/>
    <property type="match status" value="1"/>
</dbReference>
<evidence type="ECO:0000313" key="5">
    <source>
        <dbReference type="Proteomes" id="UP000660262"/>
    </source>
</evidence>
<sequence>MAAPSSSSSTRCRSLLLTTLLFSLFSPVGKDAPVVLALDCSSFDNDAVECNKGLCTDTGKCAYDAQTSKCIAVEDKEACPGDVGITAALTTAGSEVLAPPWRNWRVVNDNVMGGVSTSAVKISNDQLNFKGNISFDNNGGFASARMDDDARDLSDYQGLLVHYTTTQAADVKAINMQVYERFPQIGFGGFRPRSFSAAFVVVPTTKLQTFYLPFARFRPRYLGRYPGTNGFLRPDAISRFTPSQMLRMGLQVSFQLGEFDVTLQKIEAVSGIQDCIPPSIYATGCDDMTIAEYTTLAKDVLKKSNYGTGSLYPNAGAALMQYALACAVMSDDNNTSTQALTQLEEAQRANGDLNDNSVLESMLNSLTSDSPKATTEIDSSPAAKTKLLSKLFGC</sequence>
<organism evidence="4 5">
    <name type="scientific">Pycnococcus provasolii</name>
    <dbReference type="NCBI Taxonomy" id="41880"/>
    <lineage>
        <taxon>Eukaryota</taxon>
        <taxon>Viridiplantae</taxon>
        <taxon>Chlorophyta</taxon>
        <taxon>Pseudoscourfieldiophyceae</taxon>
        <taxon>Pseudoscourfieldiales</taxon>
        <taxon>Pycnococcaceae</taxon>
        <taxon>Pycnococcus</taxon>
    </lineage>
</organism>
<name>A0A830H702_9CHLO</name>
<dbReference type="Proteomes" id="UP000660262">
    <property type="component" value="Unassembled WGS sequence"/>
</dbReference>
<keyword evidence="5" id="KW-1185">Reference proteome</keyword>
<reference evidence="4" key="1">
    <citation type="submission" date="2020-10" db="EMBL/GenBank/DDBJ databases">
        <title>Unveiling of a novel bifunctional photoreceptor, Dualchrome1, isolated from a cosmopolitan green alga.</title>
        <authorList>
            <person name="Suzuki S."/>
            <person name="Kawachi M."/>
        </authorList>
    </citation>
    <scope>NUCLEOTIDE SEQUENCE</scope>
    <source>
        <strain evidence="4">NIES 2893</strain>
    </source>
</reference>